<organism evidence="4 5">
    <name type="scientific">Rugosimonospora acidiphila</name>
    <dbReference type="NCBI Taxonomy" id="556531"/>
    <lineage>
        <taxon>Bacteria</taxon>
        <taxon>Bacillati</taxon>
        <taxon>Actinomycetota</taxon>
        <taxon>Actinomycetes</taxon>
        <taxon>Micromonosporales</taxon>
        <taxon>Micromonosporaceae</taxon>
        <taxon>Rugosimonospora</taxon>
    </lineage>
</organism>
<dbReference type="Gene3D" id="3.40.50.720">
    <property type="entry name" value="NAD(P)-binding Rossmann-like Domain"/>
    <property type="match status" value="1"/>
</dbReference>
<dbReference type="InterPro" id="IPR036291">
    <property type="entry name" value="NAD(P)-bd_dom_sf"/>
</dbReference>
<dbReference type="Pfam" id="PF22725">
    <property type="entry name" value="GFO_IDH_MocA_C3"/>
    <property type="match status" value="1"/>
</dbReference>
<dbReference type="InterPro" id="IPR050463">
    <property type="entry name" value="Gfo/Idh/MocA_oxidrdct_glycsds"/>
</dbReference>
<reference evidence="5" key="1">
    <citation type="journal article" date="2019" name="Int. J. Syst. Evol. Microbiol.">
        <title>The Global Catalogue of Microorganisms (GCM) 10K type strain sequencing project: providing services to taxonomists for standard genome sequencing and annotation.</title>
        <authorList>
            <consortium name="The Broad Institute Genomics Platform"/>
            <consortium name="The Broad Institute Genome Sequencing Center for Infectious Disease"/>
            <person name="Wu L."/>
            <person name="Ma J."/>
        </authorList>
    </citation>
    <scope>NUCLEOTIDE SEQUENCE [LARGE SCALE GENOMIC DNA]</scope>
    <source>
        <strain evidence="5">JCM 18304</strain>
    </source>
</reference>
<feature type="domain" description="GFO/IDH/MocA-like oxidoreductase" evidence="3">
    <location>
        <begin position="142"/>
        <end position="263"/>
    </location>
</feature>
<dbReference type="PANTHER" id="PTHR43818:SF11">
    <property type="entry name" value="BCDNA.GH03377"/>
    <property type="match status" value="1"/>
</dbReference>
<gene>
    <name evidence="4" type="ORF">GCM10023322_70740</name>
</gene>
<feature type="domain" description="Gfo/Idh/MocA-like oxidoreductase N-terminal" evidence="2">
    <location>
        <begin position="15"/>
        <end position="130"/>
    </location>
</feature>
<evidence type="ECO:0000259" key="3">
    <source>
        <dbReference type="Pfam" id="PF22725"/>
    </source>
</evidence>
<name>A0ABP9SP13_9ACTN</name>
<dbReference type="Gene3D" id="3.30.360.10">
    <property type="entry name" value="Dihydrodipicolinate Reductase, domain 2"/>
    <property type="match status" value="1"/>
</dbReference>
<evidence type="ECO:0000313" key="5">
    <source>
        <dbReference type="Proteomes" id="UP001501570"/>
    </source>
</evidence>
<accession>A0ABP9SP13</accession>
<comment type="caution">
    <text evidence="4">The sequence shown here is derived from an EMBL/GenBank/DDBJ whole genome shotgun (WGS) entry which is preliminary data.</text>
</comment>
<dbReference type="SUPFAM" id="SSF51735">
    <property type="entry name" value="NAD(P)-binding Rossmann-fold domains"/>
    <property type="match status" value="1"/>
</dbReference>
<protein>
    <recommendedName>
        <fullName evidence="6">Gfo/Idh/MocA family oxidoreductase</fullName>
    </recommendedName>
</protein>
<dbReference type="SUPFAM" id="SSF55347">
    <property type="entry name" value="Glyceraldehyde-3-phosphate dehydrogenase-like, C-terminal domain"/>
    <property type="match status" value="1"/>
</dbReference>
<sequence length="348" mass="37159">MTANPAAQTTVPVDLAVVGLHFGRKMLDELRAADGLIRVAGVCDLDQDLAAGTAARFATHQYPDLPAVLADPNIQAVALFTGPVGRAGLIRQAIRAGKHVMTTKPFELDPAAAHDVLTEARRRGLVVWLNSPSPRLPADLAQIQQWCGELDLGRPVGAQAAIWASYQETADGSWLDDPERCPVAPICRLGIYLINDLIRLFGPARQVQVMQRRLRTGRPTPDNAHLTVGFDGGVIAGVYSSFCVDDGRPYRDRATLTYERGTVTRTRDESGTVTLELARGGHPVLRQTVIDAENGAYHCDEFVKAVHGGHPGAGPRHVEDIVAGVSVLAAMGRAAGSGRIEDVPAVGV</sequence>
<keyword evidence="5" id="KW-1185">Reference proteome</keyword>
<evidence type="ECO:0000256" key="1">
    <source>
        <dbReference type="ARBA" id="ARBA00023002"/>
    </source>
</evidence>
<dbReference type="Pfam" id="PF01408">
    <property type="entry name" value="GFO_IDH_MocA"/>
    <property type="match status" value="1"/>
</dbReference>
<evidence type="ECO:0000259" key="2">
    <source>
        <dbReference type="Pfam" id="PF01408"/>
    </source>
</evidence>
<dbReference type="RefSeq" id="WP_345637238.1">
    <property type="nucleotide sequence ID" value="NZ_BAABJQ010000032.1"/>
</dbReference>
<dbReference type="Proteomes" id="UP001501570">
    <property type="component" value="Unassembled WGS sequence"/>
</dbReference>
<dbReference type="InterPro" id="IPR055170">
    <property type="entry name" value="GFO_IDH_MocA-like_dom"/>
</dbReference>
<dbReference type="InterPro" id="IPR000683">
    <property type="entry name" value="Gfo/Idh/MocA-like_OxRdtase_N"/>
</dbReference>
<evidence type="ECO:0000313" key="4">
    <source>
        <dbReference type="EMBL" id="GAA5198104.1"/>
    </source>
</evidence>
<evidence type="ECO:0008006" key="6">
    <source>
        <dbReference type="Google" id="ProtNLM"/>
    </source>
</evidence>
<proteinExistence type="predicted"/>
<dbReference type="EMBL" id="BAABJQ010000032">
    <property type="protein sequence ID" value="GAA5198104.1"/>
    <property type="molecule type" value="Genomic_DNA"/>
</dbReference>
<dbReference type="PANTHER" id="PTHR43818">
    <property type="entry name" value="BCDNA.GH03377"/>
    <property type="match status" value="1"/>
</dbReference>
<keyword evidence="1" id="KW-0560">Oxidoreductase</keyword>